<evidence type="ECO:0000256" key="1">
    <source>
        <dbReference type="SAM" id="SignalP"/>
    </source>
</evidence>
<reference evidence="3 4" key="1">
    <citation type="submission" date="2024-05" db="EMBL/GenBank/DDBJ databases">
        <authorList>
            <person name="Wallberg A."/>
        </authorList>
    </citation>
    <scope>NUCLEOTIDE SEQUENCE [LARGE SCALE GENOMIC DNA]</scope>
</reference>
<dbReference type="AlphaFoldDB" id="A0AAV2PMH9"/>
<dbReference type="InterPro" id="IPR014756">
    <property type="entry name" value="Ig_E-set"/>
</dbReference>
<dbReference type="Gene3D" id="2.60.40.770">
    <property type="match status" value="1"/>
</dbReference>
<dbReference type="Proteomes" id="UP001497623">
    <property type="component" value="Unassembled WGS sequence"/>
</dbReference>
<keyword evidence="4" id="KW-1185">Reference proteome</keyword>
<dbReference type="EMBL" id="CAXKWB010000710">
    <property type="protein sequence ID" value="CAL4062015.1"/>
    <property type="molecule type" value="Genomic_DNA"/>
</dbReference>
<evidence type="ECO:0000313" key="4">
    <source>
        <dbReference type="Proteomes" id="UP001497623"/>
    </source>
</evidence>
<comment type="caution">
    <text evidence="3">The sequence shown here is derived from an EMBL/GenBank/DDBJ whole genome shotgun (WGS) entry which is preliminary data.</text>
</comment>
<feature type="signal peptide" evidence="1">
    <location>
        <begin position="1"/>
        <end position="24"/>
    </location>
</feature>
<accession>A0AAV2PMH9</accession>
<protein>
    <recommendedName>
        <fullName evidence="2">MD-2-related lipid-recognition domain-containing protein</fullName>
    </recommendedName>
</protein>
<feature type="chain" id="PRO_5043662837" description="MD-2-related lipid-recognition domain-containing protein" evidence="1">
    <location>
        <begin position="25"/>
        <end position="195"/>
    </location>
</feature>
<dbReference type="SUPFAM" id="SSF81296">
    <property type="entry name" value="E set domains"/>
    <property type="match status" value="1"/>
</dbReference>
<gene>
    <name evidence="3" type="ORF">MNOR_LOCUS2349</name>
</gene>
<dbReference type="InterPro" id="IPR003172">
    <property type="entry name" value="ML_dom"/>
</dbReference>
<dbReference type="Pfam" id="PF02221">
    <property type="entry name" value="E1_DerP2_DerF2"/>
    <property type="match status" value="1"/>
</dbReference>
<evidence type="ECO:0000259" key="2">
    <source>
        <dbReference type="Pfam" id="PF02221"/>
    </source>
</evidence>
<keyword evidence="1" id="KW-0732">Signal</keyword>
<feature type="domain" description="MD-2-related lipid-recognition" evidence="2">
    <location>
        <begin position="127"/>
        <end position="192"/>
    </location>
</feature>
<sequence>METWSKTCLRFLLVICSLITTGNALRADLKKGFRMCPGKQLGRVVAVYADGPGCRRSNGADQWPCFIVPRKYGQFQIEFMHDTVDKYGTSVAFGGIRSSIHAHVFVRGVPSFTGEQHVGLSGEVGKNACPETYYESVEGPYFGCPIQPGVVHIIQKNITVPNSVRFAQSDMKVEFKLTNLRGQTIVCFQAPIISL</sequence>
<evidence type="ECO:0000313" key="3">
    <source>
        <dbReference type="EMBL" id="CAL4062015.1"/>
    </source>
</evidence>
<organism evidence="3 4">
    <name type="scientific">Meganyctiphanes norvegica</name>
    <name type="common">Northern krill</name>
    <name type="synonym">Thysanopoda norvegica</name>
    <dbReference type="NCBI Taxonomy" id="48144"/>
    <lineage>
        <taxon>Eukaryota</taxon>
        <taxon>Metazoa</taxon>
        <taxon>Ecdysozoa</taxon>
        <taxon>Arthropoda</taxon>
        <taxon>Crustacea</taxon>
        <taxon>Multicrustacea</taxon>
        <taxon>Malacostraca</taxon>
        <taxon>Eumalacostraca</taxon>
        <taxon>Eucarida</taxon>
        <taxon>Euphausiacea</taxon>
        <taxon>Euphausiidae</taxon>
        <taxon>Meganyctiphanes</taxon>
    </lineage>
</organism>
<proteinExistence type="predicted"/>
<name>A0AAV2PMH9_MEGNR</name>